<keyword evidence="2" id="KW-0186">Copper</keyword>
<name>A0A914CKS3_9BILA</name>
<dbReference type="PRINTS" id="PR00092">
    <property type="entry name" value="TYROSINASE"/>
</dbReference>
<dbReference type="GO" id="GO:0016491">
    <property type="term" value="F:oxidoreductase activity"/>
    <property type="evidence" value="ECO:0007669"/>
    <property type="project" value="InterPro"/>
</dbReference>
<dbReference type="AlphaFoldDB" id="A0A914CKS3"/>
<evidence type="ECO:0000256" key="4">
    <source>
        <dbReference type="SAM" id="SignalP"/>
    </source>
</evidence>
<dbReference type="Proteomes" id="UP000887540">
    <property type="component" value="Unplaced"/>
</dbReference>
<accession>A0A914CKS3</accession>
<dbReference type="PANTHER" id="PTHR11474:SF126">
    <property type="entry name" value="TYROSINASE-LIKE PROTEIN TYR-1-RELATED"/>
    <property type="match status" value="1"/>
</dbReference>
<dbReference type="InterPro" id="IPR008922">
    <property type="entry name" value="Di-copper_centre_dom_sf"/>
</dbReference>
<evidence type="ECO:0000256" key="1">
    <source>
        <dbReference type="ARBA" id="ARBA00022723"/>
    </source>
</evidence>
<dbReference type="GO" id="GO:0046872">
    <property type="term" value="F:metal ion binding"/>
    <property type="evidence" value="ECO:0007669"/>
    <property type="project" value="UniProtKB-KW"/>
</dbReference>
<keyword evidence="6" id="KW-1185">Reference proteome</keyword>
<dbReference type="Pfam" id="PF00264">
    <property type="entry name" value="Tyrosinase"/>
    <property type="match status" value="1"/>
</dbReference>
<dbReference type="WBParaSite" id="ACRNAN_scaffold1139.g32016.t2">
    <property type="protein sequence ID" value="ACRNAN_scaffold1139.g32016.t2"/>
    <property type="gene ID" value="ACRNAN_scaffold1139.g32016"/>
</dbReference>
<keyword evidence="4" id="KW-0732">Signal</keyword>
<dbReference type="SUPFAM" id="SSF48056">
    <property type="entry name" value="Di-copper centre-containing domain"/>
    <property type="match status" value="1"/>
</dbReference>
<feature type="signal peptide" evidence="4">
    <location>
        <begin position="1"/>
        <end position="20"/>
    </location>
</feature>
<sequence>MKASFYIFLNIFNIFILIYCFETEHDYQISCEEASSPVFKRLCYQLQRLHNRRENNQRPDTPPPKCDTSNAHDCAKPGTPIWEEIVGVDQAKLPDQTTLENSEILQECQDFKCLCNSFYLAECFKSSRNANQKFDCMRKQFDVNYPNSQSCILPNGKVLKKAYRKEYRMLSDEERTRFHNALNRIKQNKIYDHFHALHYHYSYGGGAHSGPAFVVWHREFIKRFEIALREVDPEVSLPYWDSTMDSILPEPKDSILWTADFLGSVNAGGNLTSGPFKDWITLEVINKSSNTDREVYLRSVPLIRLGNKNINRVLGMVGNSLIQEINVTTIINNRDMNYVFGDEFTPNSTCSIRWNRRVGDGMLVEKTLESVHAGVHIYVGGFTGDMGEFQTAVGDPVFFLLHSFIDHIWELWRQAQQSPSERETSFRQPDQNCHLSDHFIDSNMRPFKYQTEYIKNRDGLSNKYTDEFYEYAPRPTCRQNLCGSKYLFCDHGNIPNHCVSKIKVGGNCSGFYDDDSPCYNGWCRNNQDNKPCDKCKSGTCVAGRNPSTIDQSQGLSQSERNKEAGLTQESSQIVSELRRRRPTIAQTPPNTNNRQLSGNNINEARQTPLRGSNMGDSMPGTTSNVNVKFVDFFI</sequence>
<evidence type="ECO:0000313" key="6">
    <source>
        <dbReference type="Proteomes" id="UP000887540"/>
    </source>
</evidence>
<dbReference type="InterPro" id="IPR050316">
    <property type="entry name" value="Tyrosinase/Hemocyanin"/>
</dbReference>
<feature type="compositionally biased region" description="Polar residues" evidence="3">
    <location>
        <begin position="546"/>
        <end position="558"/>
    </location>
</feature>
<dbReference type="Gene3D" id="1.10.1280.10">
    <property type="entry name" value="Di-copper center containing domain from catechol oxidase"/>
    <property type="match status" value="1"/>
</dbReference>
<feature type="domain" description="Tyrosinase copper-binding" evidence="5">
    <location>
        <begin position="395"/>
        <end position="406"/>
    </location>
</feature>
<dbReference type="PROSITE" id="PS00498">
    <property type="entry name" value="TYROSINASE_2"/>
    <property type="match status" value="1"/>
</dbReference>
<keyword evidence="1" id="KW-0479">Metal-binding</keyword>
<dbReference type="InterPro" id="IPR002227">
    <property type="entry name" value="Tyrosinase_Cu-bd"/>
</dbReference>
<dbReference type="PANTHER" id="PTHR11474">
    <property type="entry name" value="TYROSINASE FAMILY MEMBER"/>
    <property type="match status" value="1"/>
</dbReference>
<evidence type="ECO:0000256" key="3">
    <source>
        <dbReference type="SAM" id="MobiDB-lite"/>
    </source>
</evidence>
<proteinExistence type="predicted"/>
<protein>
    <submittedName>
        <fullName evidence="7">Tyrosinase copper-binding domain-containing protein</fullName>
    </submittedName>
</protein>
<evidence type="ECO:0000259" key="5">
    <source>
        <dbReference type="PROSITE" id="PS00498"/>
    </source>
</evidence>
<evidence type="ECO:0000256" key="2">
    <source>
        <dbReference type="ARBA" id="ARBA00023008"/>
    </source>
</evidence>
<organism evidence="6 7">
    <name type="scientific">Acrobeloides nanus</name>
    <dbReference type="NCBI Taxonomy" id="290746"/>
    <lineage>
        <taxon>Eukaryota</taxon>
        <taxon>Metazoa</taxon>
        <taxon>Ecdysozoa</taxon>
        <taxon>Nematoda</taxon>
        <taxon>Chromadorea</taxon>
        <taxon>Rhabditida</taxon>
        <taxon>Tylenchina</taxon>
        <taxon>Cephalobomorpha</taxon>
        <taxon>Cephaloboidea</taxon>
        <taxon>Cephalobidae</taxon>
        <taxon>Acrobeloides</taxon>
    </lineage>
</organism>
<reference evidence="7" key="1">
    <citation type="submission" date="2022-11" db="UniProtKB">
        <authorList>
            <consortium name="WormBaseParasite"/>
        </authorList>
    </citation>
    <scope>IDENTIFICATION</scope>
</reference>
<evidence type="ECO:0000313" key="7">
    <source>
        <dbReference type="WBParaSite" id="ACRNAN_scaffold1139.g32016.t2"/>
    </source>
</evidence>
<feature type="region of interest" description="Disordered" evidence="3">
    <location>
        <begin position="546"/>
        <end position="620"/>
    </location>
</feature>
<feature type="compositionally biased region" description="Polar residues" evidence="3">
    <location>
        <begin position="584"/>
        <end position="605"/>
    </location>
</feature>
<feature type="chain" id="PRO_5037571075" evidence="4">
    <location>
        <begin position="21"/>
        <end position="634"/>
    </location>
</feature>